<proteinExistence type="predicted"/>
<organism evidence="1">
    <name type="scientific">viral metagenome</name>
    <dbReference type="NCBI Taxonomy" id="1070528"/>
    <lineage>
        <taxon>unclassified sequences</taxon>
        <taxon>metagenomes</taxon>
        <taxon>organismal metagenomes</taxon>
    </lineage>
</organism>
<dbReference type="AlphaFoldDB" id="A0A6M3MGM4"/>
<evidence type="ECO:0000313" key="1">
    <source>
        <dbReference type="EMBL" id="QJB04509.1"/>
    </source>
</evidence>
<dbReference type="EMBL" id="MT143884">
    <property type="protein sequence ID" value="QJB04509.1"/>
    <property type="molecule type" value="Genomic_DNA"/>
</dbReference>
<gene>
    <name evidence="1" type="ORF">MM171B00234_0010</name>
</gene>
<protein>
    <submittedName>
        <fullName evidence="1">Uncharacterized protein</fullName>
    </submittedName>
</protein>
<name>A0A6M3MGM4_9ZZZZ</name>
<sequence>MPHEWDKNTPSEGLSTCAKCFMEVKTYRIRKGGLPTCEKFLLLKTLNEAKAALGPGKQTKLDEKPPCEHNKTALACLKCPGRLDIKLCKTLMQRLIPLKPPLSGGSP</sequence>
<reference evidence="1" key="1">
    <citation type="submission" date="2020-03" db="EMBL/GenBank/DDBJ databases">
        <title>The deep terrestrial virosphere.</title>
        <authorList>
            <person name="Holmfeldt K."/>
            <person name="Nilsson E."/>
            <person name="Simone D."/>
            <person name="Lopez-Fernandez M."/>
            <person name="Wu X."/>
            <person name="de Brujin I."/>
            <person name="Lundin D."/>
            <person name="Andersson A."/>
            <person name="Bertilsson S."/>
            <person name="Dopson M."/>
        </authorList>
    </citation>
    <scope>NUCLEOTIDE SEQUENCE</scope>
    <source>
        <strain evidence="1">MM171B00234</strain>
    </source>
</reference>
<accession>A0A6M3MGM4</accession>